<proteinExistence type="predicted"/>
<evidence type="ECO:0000313" key="3">
    <source>
        <dbReference type="Proteomes" id="UP000265520"/>
    </source>
</evidence>
<evidence type="ECO:0000313" key="2">
    <source>
        <dbReference type="EMBL" id="MCI56093.1"/>
    </source>
</evidence>
<dbReference type="EMBL" id="LXQA010506934">
    <property type="protein sequence ID" value="MCI56093.1"/>
    <property type="molecule type" value="Genomic_DNA"/>
</dbReference>
<evidence type="ECO:0000256" key="1">
    <source>
        <dbReference type="SAM" id="MobiDB-lite"/>
    </source>
</evidence>
<protein>
    <submittedName>
        <fullName evidence="2">Uncharacterized protein</fullName>
    </submittedName>
</protein>
<organism evidence="2 3">
    <name type="scientific">Trifolium medium</name>
    <dbReference type="NCBI Taxonomy" id="97028"/>
    <lineage>
        <taxon>Eukaryota</taxon>
        <taxon>Viridiplantae</taxon>
        <taxon>Streptophyta</taxon>
        <taxon>Embryophyta</taxon>
        <taxon>Tracheophyta</taxon>
        <taxon>Spermatophyta</taxon>
        <taxon>Magnoliopsida</taxon>
        <taxon>eudicotyledons</taxon>
        <taxon>Gunneridae</taxon>
        <taxon>Pentapetalae</taxon>
        <taxon>rosids</taxon>
        <taxon>fabids</taxon>
        <taxon>Fabales</taxon>
        <taxon>Fabaceae</taxon>
        <taxon>Papilionoideae</taxon>
        <taxon>50 kb inversion clade</taxon>
        <taxon>NPAAA clade</taxon>
        <taxon>Hologalegina</taxon>
        <taxon>IRL clade</taxon>
        <taxon>Trifolieae</taxon>
        <taxon>Trifolium</taxon>
    </lineage>
</organism>
<feature type="region of interest" description="Disordered" evidence="1">
    <location>
        <begin position="1"/>
        <end position="34"/>
    </location>
</feature>
<feature type="compositionally biased region" description="Acidic residues" evidence="1">
    <location>
        <begin position="1"/>
        <end position="27"/>
    </location>
</feature>
<reference evidence="2 3" key="1">
    <citation type="journal article" date="2018" name="Front. Plant Sci.">
        <title>Red Clover (Trifolium pratense) and Zigzag Clover (T. medium) - A Picture of Genomic Similarities and Differences.</title>
        <authorList>
            <person name="Dluhosova J."/>
            <person name="Istvanek J."/>
            <person name="Nedelnik J."/>
            <person name="Repkova J."/>
        </authorList>
    </citation>
    <scope>NUCLEOTIDE SEQUENCE [LARGE SCALE GENOMIC DNA]</scope>
    <source>
        <strain evidence="3">cv. 10/8</strain>
        <tissue evidence="2">Leaf</tissue>
    </source>
</reference>
<dbReference type="AlphaFoldDB" id="A0A392T4Q4"/>
<sequence length="34" mass="3416">GVDETMTDGAGSEEEEADPEVGEEENDSSGSASV</sequence>
<comment type="caution">
    <text evidence="2">The sequence shown here is derived from an EMBL/GenBank/DDBJ whole genome shotgun (WGS) entry which is preliminary data.</text>
</comment>
<keyword evidence="3" id="KW-1185">Reference proteome</keyword>
<name>A0A392T4Q4_9FABA</name>
<dbReference type="Proteomes" id="UP000265520">
    <property type="component" value="Unassembled WGS sequence"/>
</dbReference>
<feature type="non-terminal residue" evidence="2">
    <location>
        <position position="1"/>
    </location>
</feature>
<accession>A0A392T4Q4</accession>